<keyword evidence="1" id="KW-0812">Transmembrane</keyword>
<dbReference type="Proteomes" id="UP000265930">
    <property type="component" value="Unassembled WGS sequence"/>
</dbReference>
<gene>
    <name evidence="2" type="ORF">D2A34_06210</name>
</gene>
<feature type="transmembrane region" description="Helical" evidence="1">
    <location>
        <begin position="24"/>
        <end position="44"/>
    </location>
</feature>
<reference evidence="2 3" key="1">
    <citation type="submission" date="2018-08" db="EMBL/GenBank/DDBJ databases">
        <title>Genome of Clostridium chromiireducens C1, DSM12136.</title>
        <authorList>
            <person name="Xing M."/>
            <person name="Wei Y."/>
            <person name="Ang E.L."/>
            <person name="Zhao H."/>
            <person name="Zhang Y."/>
        </authorList>
    </citation>
    <scope>NUCLEOTIDE SEQUENCE [LARGE SCALE GENOMIC DNA]</scope>
    <source>
        <strain evidence="2 3">C1</strain>
    </source>
</reference>
<dbReference type="EMBL" id="QXDJ01000002">
    <property type="protein sequence ID" value="RII34801.1"/>
    <property type="molecule type" value="Genomic_DNA"/>
</dbReference>
<keyword evidence="1" id="KW-1133">Transmembrane helix</keyword>
<evidence type="ECO:0000313" key="3">
    <source>
        <dbReference type="Proteomes" id="UP000265930"/>
    </source>
</evidence>
<evidence type="ECO:0000256" key="1">
    <source>
        <dbReference type="SAM" id="Phobius"/>
    </source>
</evidence>
<organism evidence="2 3">
    <name type="scientific">Clostridium chromiireducens</name>
    <dbReference type="NCBI Taxonomy" id="225345"/>
    <lineage>
        <taxon>Bacteria</taxon>
        <taxon>Bacillati</taxon>
        <taxon>Bacillota</taxon>
        <taxon>Clostridia</taxon>
        <taxon>Eubacteriales</taxon>
        <taxon>Clostridiaceae</taxon>
        <taxon>Clostridium</taxon>
    </lineage>
</organism>
<comment type="caution">
    <text evidence="2">The sequence shown here is derived from an EMBL/GenBank/DDBJ whole genome shotgun (WGS) entry which is preliminary data.</text>
</comment>
<keyword evidence="1" id="KW-0472">Membrane</keyword>
<protein>
    <submittedName>
        <fullName evidence="2">Uncharacterized protein</fullName>
    </submittedName>
</protein>
<name>A0A399IPA3_9CLOT</name>
<dbReference type="AlphaFoldDB" id="A0A399IPA3"/>
<evidence type="ECO:0000313" key="2">
    <source>
        <dbReference type="EMBL" id="RII34801.1"/>
    </source>
</evidence>
<accession>A0A399IPA3</accession>
<proteinExistence type="predicted"/>
<sequence length="82" mass="9744">MFLWQAQDKQKWNNFLLRYATSHFSMPVPHICILFLWFAVTLVISEMPNLEKWNIFYGRLGICTLKVKELNALVGLTQLFYC</sequence>